<dbReference type="AlphaFoldDB" id="A0DTC5"/>
<dbReference type="Proteomes" id="UP000000600">
    <property type="component" value="Unassembled WGS sequence"/>
</dbReference>
<dbReference type="InParanoid" id="A0DTC5"/>
<dbReference type="HOGENOM" id="CLU_1781051_0_0_1"/>
<dbReference type="EMBL" id="CT868563">
    <property type="protein sequence ID" value="CAK86292.1"/>
    <property type="molecule type" value="Genomic_DNA"/>
</dbReference>
<dbReference type="RefSeq" id="XP_001453689.1">
    <property type="nucleotide sequence ID" value="XM_001453652.1"/>
</dbReference>
<proteinExistence type="predicted"/>
<gene>
    <name evidence="1" type="ORF">GSPATT00019985001</name>
</gene>
<keyword evidence="2" id="KW-1185">Reference proteome</keyword>
<name>A0DTC5_PARTE</name>
<accession>A0DTC5</accession>
<dbReference type="Gene3D" id="1.10.287.130">
    <property type="match status" value="1"/>
</dbReference>
<evidence type="ECO:0000313" key="2">
    <source>
        <dbReference type="Proteomes" id="UP000000600"/>
    </source>
</evidence>
<dbReference type="GO" id="GO:0000155">
    <property type="term" value="F:phosphorelay sensor kinase activity"/>
    <property type="evidence" value="ECO:0007669"/>
    <property type="project" value="InterPro"/>
</dbReference>
<dbReference type="OrthoDB" id="60033at2759"/>
<evidence type="ECO:0000313" key="1">
    <source>
        <dbReference type="EMBL" id="CAK86292.1"/>
    </source>
</evidence>
<dbReference type="SUPFAM" id="SSF47384">
    <property type="entry name" value="Homodimeric domain of signal transducing histidine kinase"/>
    <property type="match status" value="1"/>
</dbReference>
<protein>
    <recommendedName>
        <fullName evidence="3">Signal transduction histidine kinase dimerisation/phosphoacceptor domain-containing protein</fullName>
    </recommendedName>
</protein>
<sequence>MTKLMKIDRNFQGDTLKHQHSNQFNDDKAFLFLSFQTNDLLHRKKRKFGQFRDSQYLLDKIHELKQKNKYLSLTLYLGLREAFMISLRDLRDQQMIDILNDELEESRRKNQNEYQVLATVFHDFRTPMNGISTIVVAMEEKFEIDL</sequence>
<dbReference type="KEGG" id="ptm:GSPATT00019985001"/>
<evidence type="ECO:0008006" key="3">
    <source>
        <dbReference type="Google" id="ProtNLM"/>
    </source>
</evidence>
<organism evidence="1 2">
    <name type="scientific">Paramecium tetraurelia</name>
    <dbReference type="NCBI Taxonomy" id="5888"/>
    <lineage>
        <taxon>Eukaryota</taxon>
        <taxon>Sar</taxon>
        <taxon>Alveolata</taxon>
        <taxon>Ciliophora</taxon>
        <taxon>Intramacronucleata</taxon>
        <taxon>Oligohymenophorea</taxon>
        <taxon>Peniculida</taxon>
        <taxon>Parameciidae</taxon>
        <taxon>Paramecium</taxon>
    </lineage>
</organism>
<dbReference type="InterPro" id="IPR036097">
    <property type="entry name" value="HisK_dim/P_sf"/>
</dbReference>
<dbReference type="GeneID" id="5039474"/>
<reference evidence="1 2" key="1">
    <citation type="journal article" date="2006" name="Nature">
        <title>Global trends of whole-genome duplications revealed by the ciliate Paramecium tetraurelia.</title>
        <authorList>
            <consortium name="Genoscope"/>
            <person name="Aury J.-M."/>
            <person name="Jaillon O."/>
            <person name="Duret L."/>
            <person name="Noel B."/>
            <person name="Jubin C."/>
            <person name="Porcel B.M."/>
            <person name="Segurens B."/>
            <person name="Daubin V."/>
            <person name="Anthouard V."/>
            <person name="Aiach N."/>
            <person name="Arnaiz O."/>
            <person name="Billaut A."/>
            <person name="Beisson J."/>
            <person name="Blanc I."/>
            <person name="Bouhouche K."/>
            <person name="Camara F."/>
            <person name="Duharcourt S."/>
            <person name="Guigo R."/>
            <person name="Gogendeau D."/>
            <person name="Katinka M."/>
            <person name="Keller A.-M."/>
            <person name="Kissmehl R."/>
            <person name="Klotz C."/>
            <person name="Koll F."/>
            <person name="Le Moue A."/>
            <person name="Lepere C."/>
            <person name="Malinsky S."/>
            <person name="Nowacki M."/>
            <person name="Nowak J.K."/>
            <person name="Plattner H."/>
            <person name="Poulain J."/>
            <person name="Ruiz F."/>
            <person name="Serrano V."/>
            <person name="Zagulski M."/>
            <person name="Dessen P."/>
            <person name="Betermier M."/>
            <person name="Weissenbach J."/>
            <person name="Scarpelli C."/>
            <person name="Schachter V."/>
            <person name="Sperling L."/>
            <person name="Meyer E."/>
            <person name="Cohen J."/>
            <person name="Wincker P."/>
        </authorList>
    </citation>
    <scope>NUCLEOTIDE SEQUENCE [LARGE SCALE GENOMIC DNA]</scope>
    <source>
        <strain evidence="1 2">Stock d4-2</strain>
    </source>
</reference>